<evidence type="ECO:0000259" key="2">
    <source>
        <dbReference type="Pfam" id="PF03184"/>
    </source>
</evidence>
<sequence>MKDLPVGWADHFIERKKEFKVLRGHLLDWKRLKACTKKNLLPFYRNFQQISSKYKPGNIWNIDETSSNPEARQIQLVCNKSCKHATALEPEKHQNTTITLCINAAGHKIKSQLIYQGANVPDQFSSLDPQSVVVYTNNSGYQTKETFKDYMTNVVFPAIVNYRESTAQIIQHKEKKETKEIKGKNEKKESNEVELRSLLIIDGHGSRIQPELWRIAYSQGIDVLTIPSHSSTVVQPLDCGTNATFKQKLAKFMALTEDRRESDIYAKAPSAAAAYRTRFADSFEDAFTIALMPSSIRAVWAASGLVPYDESVLNDLPDEIEDKGECAKKVQVQLFNYSGQMITTNSFLNDWESWIAIQQSKKLKRKRQVESENDIDDELQSSESNDGDLSNDGSFSDQENQTPNKSKDQIRKEKNRLSEKVSRQLKRLRWSESEEEEEEQCTSDDDESNHIKDNIPNNRRLTRNDEGIWVEAPPTNVIDLADD</sequence>
<feature type="domain" description="DDE-1" evidence="2">
    <location>
        <begin position="95"/>
        <end position="300"/>
    </location>
</feature>
<feature type="compositionally biased region" description="Acidic residues" evidence="1">
    <location>
        <begin position="371"/>
        <end position="380"/>
    </location>
</feature>
<dbReference type="PANTHER" id="PTHR19303:SF74">
    <property type="entry name" value="POGO TRANSPOSABLE ELEMENT WITH KRAB DOMAIN"/>
    <property type="match status" value="1"/>
</dbReference>
<feature type="compositionally biased region" description="Basic and acidic residues" evidence="1">
    <location>
        <begin position="405"/>
        <end position="422"/>
    </location>
</feature>
<dbReference type="Pfam" id="PF03184">
    <property type="entry name" value="DDE_1"/>
    <property type="match status" value="1"/>
</dbReference>
<dbReference type="PANTHER" id="PTHR19303">
    <property type="entry name" value="TRANSPOSON"/>
    <property type="match status" value="1"/>
</dbReference>
<name>A0A5J4UWD8_9EUKA</name>
<dbReference type="GO" id="GO:0005634">
    <property type="term" value="C:nucleus"/>
    <property type="evidence" value="ECO:0007669"/>
    <property type="project" value="TreeGrafter"/>
</dbReference>
<dbReference type="Proteomes" id="UP000324800">
    <property type="component" value="Unassembled WGS sequence"/>
</dbReference>
<dbReference type="InterPro" id="IPR004875">
    <property type="entry name" value="DDE_SF_endonuclease_dom"/>
</dbReference>
<evidence type="ECO:0000313" key="3">
    <source>
        <dbReference type="EMBL" id="KAA6374769.1"/>
    </source>
</evidence>
<feature type="compositionally biased region" description="Acidic residues" evidence="1">
    <location>
        <begin position="433"/>
        <end position="447"/>
    </location>
</feature>
<dbReference type="InterPro" id="IPR050863">
    <property type="entry name" value="CenT-Element_Derived"/>
</dbReference>
<accession>A0A5J4UWD8</accession>
<dbReference type="GO" id="GO:0003677">
    <property type="term" value="F:DNA binding"/>
    <property type="evidence" value="ECO:0007669"/>
    <property type="project" value="TreeGrafter"/>
</dbReference>
<dbReference type="OrthoDB" id="4327074at2759"/>
<comment type="caution">
    <text evidence="3">The sequence shown here is derived from an EMBL/GenBank/DDBJ whole genome shotgun (WGS) entry which is preliminary data.</text>
</comment>
<dbReference type="AlphaFoldDB" id="A0A5J4UWD8"/>
<dbReference type="EMBL" id="SNRW01011727">
    <property type="protein sequence ID" value="KAA6374769.1"/>
    <property type="molecule type" value="Genomic_DNA"/>
</dbReference>
<protein>
    <recommendedName>
        <fullName evidence="2">DDE-1 domain-containing protein</fullName>
    </recommendedName>
</protein>
<evidence type="ECO:0000313" key="4">
    <source>
        <dbReference type="Proteomes" id="UP000324800"/>
    </source>
</evidence>
<feature type="compositionally biased region" description="Polar residues" evidence="1">
    <location>
        <begin position="381"/>
        <end position="404"/>
    </location>
</feature>
<proteinExistence type="predicted"/>
<reference evidence="3 4" key="1">
    <citation type="submission" date="2019-03" db="EMBL/GenBank/DDBJ databases">
        <title>Single cell metagenomics reveals metabolic interactions within the superorganism composed of flagellate Streblomastix strix and complex community of Bacteroidetes bacteria on its surface.</title>
        <authorList>
            <person name="Treitli S.C."/>
            <person name="Kolisko M."/>
            <person name="Husnik F."/>
            <person name="Keeling P."/>
            <person name="Hampl V."/>
        </authorList>
    </citation>
    <scope>NUCLEOTIDE SEQUENCE [LARGE SCALE GENOMIC DNA]</scope>
    <source>
        <strain evidence="3">ST1C</strain>
    </source>
</reference>
<evidence type="ECO:0000256" key="1">
    <source>
        <dbReference type="SAM" id="MobiDB-lite"/>
    </source>
</evidence>
<gene>
    <name evidence="3" type="ORF">EZS28_029705</name>
</gene>
<feature type="region of interest" description="Disordered" evidence="1">
    <location>
        <begin position="365"/>
        <end position="467"/>
    </location>
</feature>
<organism evidence="3 4">
    <name type="scientific">Streblomastix strix</name>
    <dbReference type="NCBI Taxonomy" id="222440"/>
    <lineage>
        <taxon>Eukaryota</taxon>
        <taxon>Metamonada</taxon>
        <taxon>Preaxostyla</taxon>
        <taxon>Oxymonadida</taxon>
        <taxon>Streblomastigidae</taxon>
        <taxon>Streblomastix</taxon>
    </lineage>
</organism>